<dbReference type="AlphaFoldDB" id="A0A6J2UIP8"/>
<protein>
    <submittedName>
        <fullName evidence="2">ATP synthase subunit s, mitochondrial</fullName>
    </submittedName>
</protein>
<keyword evidence="1" id="KW-1185">Reference proteome</keyword>
<dbReference type="SMART" id="SM00367">
    <property type="entry name" value="LRR_CC"/>
    <property type="match status" value="2"/>
</dbReference>
<dbReference type="Gene3D" id="3.80.10.10">
    <property type="entry name" value="Ribonuclease Inhibitor"/>
    <property type="match status" value="1"/>
</dbReference>
<accession>A0A6J2UIP8</accession>
<name>A0A6J2UIP8_DROLE</name>
<sequence>MSFPYNVTNITKRLLQSTGRIRSHYNERKIWGYVAVAFNQVDVDRLSKVGPNRLCAEWVLKNGGGVRTVDSPSKLWKDYNSLPPESIRFQVKVIDASNASIMKIGLEHLKGCNQIDTVIFHKCKHLENDGLEGLTHLIPSLTRLQVSGCYNITDNGLKIIGELRNLKQLLIFDMLYVKDIDMVARNLMTRLPNCEVKATKFGV</sequence>
<dbReference type="RefSeq" id="XP_030387082.1">
    <property type="nucleotide sequence ID" value="XM_030531222.1"/>
</dbReference>
<dbReference type="InterPro" id="IPR032675">
    <property type="entry name" value="LRR_dom_sf"/>
</dbReference>
<gene>
    <name evidence="2" type="primary">LOC115633747</name>
</gene>
<organism evidence="1 2">
    <name type="scientific">Drosophila lebanonensis</name>
    <name type="common">Fruit fly</name>
    <name type="synonym">Scaptodrosophila lebanonensis</name>
    <dbReference type="NCBI Taxonomy" id="7225"/>
    <lineage>
        <taxon>Eukaryota</taxon>
        <taxon>Metazoa</taxon>
        <taxon>Ecdysozoa</taxon>
        <taxon>Arthropoda</taxon>
        <taxon>Hexapoda</taxon>
        <taxon>Insecta</taxon>
        <taxon>Pterygota</taxon>
        <taxon>Neoptera</taxon>
        <taxon>Endopterygota</taxon>
        <taxon>Diptera</taxon>
        <taxon>Brachycera</taxon>
        <taxon>Muscomorpha</taxon>
        <taxon>Ephydroidea</taxon>
        <taxon>Drosophilidae</taxon>
        <taxon>Scaptodrosophila</taxon>
    </lineage>
</organism>
<dbReference type="OrthoDB" id="5859291at2759"/>
<dbReference type="GeneID" id="115633747"/>
<evidence type="ECO:0000313" key="2">
    <source>
        <dbReference type="RefSeq" id="XP_030387082.1"/>
    </source>
</evidence>
<dbReference type="SUPFAM" id="SSF52047">
    <property type="entry name" value="RNI-like"/>
    <property type="match status" value="1"/>
</dbReference>
<dbReference type="Proteomes" id="UP000504634">
    <property type="component" value="Unplaced"/>
</dbReference>
<dbReference type="InterPro" id="IPR006553">
    <property type="entry name" value="Leu-rich_rpt_Cys-con_subtyp"/>
</dbReference>
<evidence type="ECO:0000313" key="1">
    <source>
        <dbReference type="Proteomes" id="UP000504634"/>
    </source>
</evidence>
<proteinExistence type="predicted"/>
<reference evidence="2" key="1">
    <citation type="submission" date="2025-08" db="UniProtKB">
        <authorList>
            <consortium name="RefSeq"/>
        </authorList>
    </citation>
    <scope>IDENTIFICATION</scope>
    <source>
        <strain evidence="2">11010-0011.00</strain>
        <tissue evidence="2">Whole body</tissue>
    </source>
</reference>